<dbReference type="AlphaFoldDB" id="A0A7G9RXE3"/>
<keyword evidence="3" id="KW-1003">Cell membrane</keyword>
<dbReference type="EMBL" id="CP060715">
    <property type="protein sequence ID" value="QNN60268.1"/>
    <property type="molecule type" value="Genomic_DNA"/>
</dbReference>
<dbReference type="Pfam" id="PF02378">
    <property type="entry name" value="PTS_EIIC"/>
    <property type="match status" value="1"/>
</dbReference>
<dbReference type="GO" id="GO:1902815">
    <property type="term" value="P:N,N'-diacetylchitobiose import"/>
    <property type="evidence" value="ECO:0007669"/>
    <property type="project" value="TreeGrafter"/>
</dbReference>
<feature type="transmembrane region" description="Helical" evidence="8">
    <location>
        <begin position="87"/>
        <end position="104"/>
    </location>
</feature>
<feature type="transmembrane region" description="Helical" evidence="8">
    <location>
        <begin position="220"/>
        <end position="240"/>
    </location>
</feature>
<dbReference type="InterPro" id="IPR004501">
    <property type="entry name" value="PTS_EIIC_3"/>
</dbReference>
<organism evidence="10 11">
    <name type="scientific">Erysipelothrix inopinata</name>
    <dbReference type="NCBI Taxonomy" id="225084"/>
    <lineage>
        <taxon>Bacteria</taxon>
        <taxon>Bacillati</taxon>
        <taxon>Bacillota</taxon>
        <taxon>Erysipelotrichia</taxon>
        <taxon>Erysipelotrichales</taxon>
        <taxon>Erysipelotrichaceae</taxon>
        <taxon>Erysipelothrix</taxon>
    </lineage>
</organism>
<feature type="transmembrane region" description="Helical" evidence="8">
    <location>
        <begin position="54"/>
        <end position="75"/>
    </location>
</feature>
<evidence type="ECO:0000256" key="4">
    <source>
        <dbReference type="ARBA" id="ARBA00022597"/>
    </source>
</evidence>
<gene>
    <name evidence="10" type="ORF">H9L01_07805</name>
</gene>
<evidence type="ECO:0000313" key="11">
    <source>
        <dbReference type="Proteomes" id="UP000515928"/>
    </source>
</evidence>
<dbReference type="PANTHER" id="PTHR33989">
    <property type="match status" value="1"/>
</dbReference>
<keyword evidence="11" id="KW-1185">Reference proteome</keyword>
<keyword evidence="6 8" id="KW-1133">Transmembrane helix</keyword>
<feature type="transmembrane region" description="Helical" evidence="8">
    <location>
        <begin position="308"/>
        <end position="326"/>
    </location>
</feature>
<feature type="transmembrane region" description="Helical" evidence="8">
    <location>
        <begin position="21"/>
        <end position="42"/>
    </location>
</feature>
<dbReference type="PROSITE" id="PS51105">
    <property type="entry name" value="PTS_EIIC_TYPE_3"/>
    <property type="match status" value="1"/>
</dbReference>
<feature type="transmembrane region" description="Helical" evidence="8">
    <location>
        <begin position="188"/>
        <end position="213"/>
    </location>
</feature>
<evidence type="ECO:0000313" key="10">
    <source>
        <dbReference type="EMBL" id="QNN60268.1"/>
    </source>
</evidence>
<evidence type="ECO:0000256" key="5">
    <source>
        <dbReference type="ARBA" id="ARBA00022692"/>
    </source>
</evidence>
<protein>
    <submittedName>
        <fullName evidence="10">PTS sugar transporter subunit IIC</fullName>
    </submittedName>
</protein>
<dbReference type="GO" id="GO:0009401">
    <property type="term" value="P:phosphoenolpyruvate-dependent sugar phosphotransferase system"/>
    <property type="evidence" value="ECO:0007669"/>
    <property type="project" value="InterPro"/>
</dbReference>
<evidence type="ECO:0000256" key="1">
    <source>
        <dbReference type="ARBA" id="ARBA00004651"/>
    </source>
</evidence>
<feature type="transmembrane region" description="Helical" evidence="8">
    <location>
        <begin position="151"/>
        <end position="168"/>
    </location>
</feature>
<name>A0A7G9RXE3_9FIRM</name>
<reference evidence="10 11" key="1">
    <citation type="submission" date="2020-08" db="EMBL/GenBank/DDBJ databases">
        <title>Genome sequence of Erysipelothrix inopinata DSM 15511T.</title>
        <authorList>
            <person name="Hyun D.-W."/>
            <person name="Bae J.-W."/>
        </authorList>
    </citation>
    <scope>NUCLEOTIDE SEQUENCE [LARGE SCALE GENOMIC DNA]</scope>
    <source>
        <strain evidence="10 11">DSM 15511</strain>
    </source>
</reference>
<keyword evidence="2" id="KW-0813">Transport</keyword>
<feature type="transmembrane region" description="Helical" evidence="8">
    <location>
        <begin position="332"/>
        <end position="350"/>
    </location>
</feature>
<accession>A0A7G9RXE3</accession>
<feature type="domain" description="PTS EIIC type-3" evidence="9">
    <location>
        <begin position="1"/>
        <end position="375"/>
    </location>
</feature>
<feature type="transmembrane region" description="Helical" evidence="8">
    <location>
        <begin position="110"/>
        <end position="130"/>
    </location>
</feature>
<keyword evidence="4 10" id="KW-0762">Sugar transport</keyword>
<evidence type="ECO:0000259" key="9">
    <source>
        <dbReference type="PROSITE" id="PS51105"/>
    </source>
</evidence>
<comment type="subcellular location">
    <subcellularLocation>
        <location evidence="1">Cell membrane</location>
        <topology evidence="1">Multi-pass membrane protein</topology>
    </subcellularLocation>
</comment>
<keyword evidence="7 8" id="KW-0472">Membrane</keyword>
<feature type="transmembrane region" description="Helical" evidence="8">
    <location>
        <begin position="246"/>
        <end position="266"/>
    </location>
</feature>
<feature type="transmembrane region" description="Helical" evidence="8">
    <location>
        <begin position="357"/>
        <end position="375"/>
    </location>
</feature>
<dbReference type="Proteomes" id="UP000515928">
    <property type="component" value="Chromosome"/>
</dbReference>
<evidence type="ECO:0000256" key="8">
    <source>
        <dbReference type="SAM" id="Phobius"/>
    </source>
</evidence>
<dbReference type="RefSeq" id="WP_187533399.1">
    <property type="nucleotide sequence ID" value="NZ_CBCSHU010000031.1"/>
</dbReference>
<dbReference type="InterPro" id="IPR051088">
    <property type="entry name" value="PTS_Sugar-EIIC/EIIB"/>
</dbReference>
<sequence length="390" mass="44376">MLEKIVSAVQTNRYLNAIKSAINKAAYINIALAFFIFVFYQFDQYGTVSEELRIFFASVYQYYCLLLALIFAYVISSELTEEGVTDHFRYATVFLVALFAPNYIPNGYGTVYPFVACILAVFFHALLEGLNQFKAKSKRLPQAVVDYWNRIFPLVIVFSVAFVMTYVLRDWMYVIPHAFMFVTDLLNTPVAVIATILLICSFWVLGIHGVGVIGTLLRPFWLFMMVVNGFQVIIKQPAIYIGSETFFQWIVWLGGSGCTLGLSLAMRYFSKSKHMKELGKEAIVSNWFNINENIIFGVPIVDNKHFRLPFFLAPIACAALGYIAFYSGYVTIPSIVAPWVLPVPIGIFISTLGDIRAVGLSFLLILISFLVYFPFFKKYDLELFQQENNN</sequence>
<evidence type="ECO:0000256" key="2">
    <source>
        <dbReference type="ARBA" id="ARBA00022448"/>
    </source>
</evidence>
<evidence type="ECO:0000256" key="6">
    <source>
        <dbReference type="ARBA" id="ARBA00022989"/>
    </source>
</evidence>
<evidence type="ECO:0000256" key="3">
    <source>
        <dbReference type="ARBA" id="ARBA00022475"/>
    </source>
</evidence>
<dbReference type="GO" id="GO:0005886">
    <property type="term" value="C:plasma membrane"/>
    <property type="evidence" value="ECO:0007669"/>
    <property type="project" value="UniProtKB-SubCell"/>
</dbReference>
<keyword evidence="5 8" id="KW-0812">Transmembrane</keyword>
<evidence type="ECO:0000256" key="7">
    <source>
        <dbReference type="ARBA" id="ARBA00023136"/>
    </source>
</evidence>
<dbReference type="PANTHER" id="PTHR33989:SF4">
    <property type="entry name" value="PTS SYSTEM N,N'-DIACETYLCHITOBIOSE-SPECIFIC EIIC COMPONENT"/>
    <property type="match status" value="1"/>
</dbReference>
<dbReference type="InterPro" id="IPR003352">
    <property type="entry name" value="PTS_EIIC"/>
</dbReference>
<proteinExistence type="predicted"/>
<dbReference type="GO" id="GO:0008982">
    <property type="term" value="F:protein-N(PI)-phosphohistidine-sugar phosphotransferase activity"/>
    <property type="evidence" value="ECO:0007669"/>
    <property type="project" value="InterPro"/>
</dbReference>
<dbReference type="KEGG" id="eio:H9L01_07805"/>